<sequence length="162" mass="18673">MHCPSPQERQDSCCSIKTGTRSQLLGIRASGELLEMRILQGDRFKGAEPCCIVVLSVDVPVCNACVFLGFNLKMWSSSYGHFYRHEGSRWILYHWSLIDLFSHQFSKERAFVEEDGNYTEVEKGLSMRTLRIDPLDSFKKYKGGYNITSKHYWSVNSLSPKY</sequence>
<name>A0A8J5II37_ZINOF</name>
<dbReference type="EMBL" id="JACMSC010000001">
    <property type="protein sequence ID" value="KAG6535654.1"/>
    <property type="molecule type" value="Genomic_DNA"/>
</dbReference>
<accession>A0A8J5II37</accession>
<organism evidence="1 2">
    <name type="scientific">Zingiber officinale</name>
    <name type="common">Ginger</name>
    <name type="synonym">Amomum zingiber</name>
    <dbReference type="NCBI Taxonomy" id="94328"/>
    <lineage>
        <taxon>Eukaryota</taxon>
        <taxon>Viridiplantae</taxon>
        <taxon>Streptophyta</taxon>
        <taxon>Embryophyta</taxon>
        <taxon>Tracheophyta</taxon>
        <taxon>Spermatophyta</taxon>
        <taxon>Magnoliopsida</taxon>
        <taxon>Liliopsida</taxon>
        <taxon>Zingiberales</taxon>
        <taxon>Zingiberaceae</taxon>
        <taxon>Zingiber</taxon>
    </lineage>
</organism>
<dbReference type="AlphaFoldDB" id="A0A8J5II37"/>
<evidence type="ECO:0000313" key="1">
    <source>
        <dbReference type="EMBL" id="KAG6535654.1"/>
    </source>
</evidence>
<reference evidence="1 2" key="1">
    <citation type="submission" date="2020-08" db="EMBL/GenBank/DDBJ databases">
        <title>Plant Genome Project.</title>
        <authorList>
            <person name="Zhang R.-G."/>
        </authorList>
    </citation>
    <scope>NUCLEOTIDE SEQUENCE [LARGE SCALE GENOMIC DNA]</scope>
    <source>
        <tissue evidence="1">Rhizome</tissue>
    </source>
</reference>
<evidence type="ECO:0000313" key="2">
    <source>
        <dbReference type="Proteomes" id="UP000734854"/>
    </source>
</evidence>
<proteinExistence type="predicted"/>
<protein>
    <submittedName>
        <fullName evidence="1">Uncharacterized protein</fullName>
    </submittedName>
</protein>
<comment type="caution">
    <text evidence="1">The sequence shown here is derived from an EMBL/GenBank/DDBJ whole genome shotgun (WGS) entry which is preliminary data.</text>
</comment>
<keyword evidence="2" id="KW-1185">Reference proteome</keyword>
<gene>
    <name evidence="1" type="ORF">ZIOFF_000677</name>
</gene>
<dbReference type="Proteomes" id="UP000734854">
    <property type="component" value="Unassembled WGS sequence"/>
</dbReference>